<comment type="similarity">
    <text evidence="2 10">Belongs to the anamorsin family.</text>
</comment>
<feature type="binding site" evidence="10">
    <location>
        <position position="261"/>
    </location>
    <ligand>
        <name>[4Fe-4S] cluster</name>
        <dbReference type="ChEBI" id="CHEBI:49883"/>
    </ligand>
</feature>
<keyword evidence="7 10" id="KW-0408">Iron</keyword>
<dbReference type="PANTHER" id="PTHR13273:SF14">
    <property type="entry name" value="ANAMORSIN"/>
    <property type="match status" value="1"/>
</dbReference>
<dbReference type="SUPFAM" id="SSF53335">
    <property type="entry name" value="S-adenosyl-L-methionine-dependent methyltransferases"/>
    <property type="match status" value="1"/>
</dbReference>
<dbReference type="InterPro" id="IPR029063">
    <property type="entry name" value="SAM-dependent_MTases_sf"/>
</dbReference>
<evidence type="ECO:0000256" key="7">
    <source>
        <dbReference type="ARBA" id="ARBA00023004"/>
    </source>
</evidence>
<dbReference type="Pfam" id="PF20922">
    <property type="entry name" value="Anamorsin_N"/>
    <property type="match status" value="1"/>
</dbReference>
<dbReference type="GO" id="GO:0046872">
    <property type="term" value="F:metal ion binding"/>
    <property type="evidence" value="ECO:0007669"/>
    <property type="project" value="UniProtKB-KW"/>
</dbReference>
<feature type="binding site" evidence="10">
    <location>
        <position position="250"/>
    </location>
    <ligand>
        <name>[4Fe-4S] cluster</name>
        <dbReference type="ChEBI" id="CHEBI:49883"/>
    </ligand>
</feature>
<proteinExistence type="evidence at transcript level"/>
<keyword evidence="3 10" id="KW-0004">4Fe-4S</keyword>
<accession>A0A6F9D978</accession>
<evidence type="ECO:0000256" key="8">
    <source>
        <dbReference type="ARBA" id="ARBA00023014"/>
    </source>
</evidence>
<evidence type="ECO:0000256" key="6">
    <source>
        <dbReference type="ARBA" id="ARBA00022723"/>
    </source>
</evidence>
<evidence type="ECO:0000256" key="5">
    <source>
        <dbReference type="ARBA" id="ARBA00022714"/>
    </source>
</evidence>
<keyword evidence="8 10" id="KW-0411">Iron-sulfur</keyword>
<dbReference type="GO" id="GO:0016226">
    <property type="term" value="P:iron-sulfur cluster assembly"/>
    <property type="evidence" value="ECO:0007669"/>
    <property type="project" value="UniProtKB-UniRule"/>
</dbReference>
<comment type="function">
    <text evidence="10">Component of the cytosolic iron-sulfur (Fe-S) protein assembly (CIA) machinery. Required for the maturation of extramitochondrial Fe-S proteins. Part of an electron transfer chain functioning in an early step of cytosolic Fe-S biogenesis, facilitating the de novo assembly of a [4Fe-4S] cluster on the cytosolic Fe-S scaffold complex. Electrons are transferred from NADPH via a FAD- and FMN-containing diflavin oxidoreductase. Together with the diflavin oxidoreductase, also required for the assembly of the diferric tyrosyl radical cofactor of ribonucleotide reductase (RNR), probably by providing electrons for reduction during radical cofactor maturation in the catalytic small subunit.</text>
</comment>
<comment type="subunit">
    <text evidence="10">Monomer.</text>
</comment>
<feature type="binding site" evidence="10">
    <location>
        <position position="210"/>
    </location>
    <ligand>
        <name>[2Fe-2S] cluster</name>
        <dbReference type="ChEBI" id="CHEBI:190135"/>
    </ligand>
</feature>
<evidence type="ECO:0000256" key="2">
    <source>
        <dbReference type="ARBA" id="ARBA00008169"/>
    </source>
</evidence>
<dbReference type="EMBL" id="LR783959">
    <property type="protein sequence ID" value="CAB3231025.1"/>
    <property type="molecule type" value="mRNA"/>
</dbReference>
<keyword evidence="4 10" id="KW-0963">Cytoplasm</keyword>
<comment type="subcellular location">
    <subcellularLocation>
        <location evidence="10">Cytoplasm</location>
    </subcellularLocation>
    <subcellularLocation>
        <location evidence="10">Mitochondrion intermembrane space</location>
    </subcellularLocation>
</comment>
<dbReference type="InterPro" id="IPR007785">
    <property type="entry name" value="Anamorsin"/>
</dbReference>
<evidence type="ECO:0000256" key="1">
    <source>
        <dbReference type="ARBA" id="ARBA00001966"/>
    </source>
</evidence>
<feature type="short sequence motif" description="Cx2C motif 2" evidence="10">
    <location>
        <begin position="258"/>
        <end position="261"/>
    </location>
</feature>
<feature type="binding site" evidence="10">
    <location>
        <position position="258"/>
    </location>
    <ligand>
        <name>[4Fe-4S] cluster</name>
        <dbReference type="ChEBI" id="CHEBI:49883"/>
    </ligand>
</feature>
<organism evidence="13">
    <name type="scientific">Phallusia mammillata</name>
    <dbReference type="NCBI Taxonomy" id="59560"/>
    <lineage>
        <taxon>Eukaryota</taxon>
        <taxon>Metazoa</taxon>
        <taxon>Chordata</taxon>
        <taxon>Tunicata</taxon>
        <taxon>Ascidiacea</taxon>
        <taxon>Phlebobranchia</taxon>
        <taxon>Ascidiidae</taxon>
        <taxon>Phallusia</taxon>
    </lineage>
</organism>
<feature type="binding site" evidence="10">
    <location>
        <position position="224"/>
    </location>
    <ligand>
        <name>[2Fe-2S] cluster</name>
        <dbReference type="ChEBI" id="CHEBI:190135"/>
    </ligand>
</feature>
<feature type="binding site" evidence="10">
    <location>
        <position position="247"/>
    </location>
    <ligand>
        <name>[4Fe-4S] cluster</name>
        <dbReference type="ChEBI" id="CHEBI:49883"/>
    </ligand>
</feature>
<evidence type="ECO:0000259" key="11">
    <source>
        <dbReference type="Pfam" id="PF05093"/>
    </source>
</evidence>
<feature type="binding site" evidence="10">
    <location>
        <position position="226"/>
    </location>
    <ligand>
        <name>[2Fe-2S] cluster</name>
        <dbReference type="ChEBI" id="CHEBI:190135"/>
    </ligand>
</feature>
<feature type="domain" description="Anamorsin C-terminal" evidence="11">
    <location>
        <begin position="243"/>
        <end position="277"/>
    </location>
</feature>
<reference evidence="13" key="1">
    <citation type="submission" date="2020-04" db="EMBL/GenBank/DDBJ databases">
        <authorList>
            <person name="Neveu A P."/>
        </authorList>
    </citation>
    <scope>NUCLEOTIDE SEQUENCE</scope>
    <source>
        <tissue evidence="13">Whole embryo</tissue>
    </source>
</reference>
<evidence type="ECO:0000256" key="10">
    <source>
        <dbReference type="HAMAP-Rule" id="MF_03115"/>
    </source>
</evidence>
<dbReference type="GO" id="GO:0051539">
    <property type="term" value="F:4 iron, 4 sulfur cluster binding"/>
    <property type="evidence" value="ECO:0007669"/>
    <property type="project" value="UniProtKB-KW"/>
</dbReference>
<dbReference type="GO" id="GO:0051537">
    <property type="term" value="F:2 iron, 2 sulfur cluster binding"/>
    <property type="evidence" value="ECO:0007669"/>
    <property type="project" value="UniProtKB-UniRule"/>
</dbReference>
<dbReference type="GO" id="GO:0009055">
    <property type="term" value="F:electron transfer activity"/>
    <property type="evidence" value="ECO:0007669"/>
    <property type="project" value="UniProtKB-UniRule"/>
</dbReference>
<sequence>MDKFVSEKDNVLIVWQQKVDESVMKTSLNVIQTKVGNAGTVSVENAERLNLSGHHQSVFDVALFGLFSADEKYSDSVFTEAARILKPNGKIVVQPNVKDDSQTKNGSISQLKLCGFVNVVEESLKEPGSGDVTVIALVGNKPSYEVGSSTSLKISFGKSKPVNGNTSAKQVWSLSALDMDDDDVELIDDDELLQEQDLVKPDAESLKAPCGTGGPKPKKACKNCSCGLAEELEAGAKPKPKPVSSACGSCYLGDAFRCASCPYLGMPAFKPGEKVSLGPTQLRADA</sequence>
<comment type="domain">
    <text evidence="10">The C-terminal domain binds 2 Fe-S clusters but is otherwise mostly in an intrinsically disordered conformation.</text>
</comment>
<feature type="domain" description="Anamorsin N-terminal" evidence="12">
    <location>
        <begin position="9"/>
        <end position="149"/>
    </location>
</feature>
<feature type="binding site" evidence="10">
    <location>
        <position position="221"/>
    </location>
    <ligand>
        <name>[2Fe-2S] cluster</name>
        <dbReference type="ChEBI" id="CHEBI:190135"/>
    </ligand>
</feature>
<gene>
    <name evidence="13" type="primary">Ciapin1</name>
</gene>
<comment type="cofactor">
    <cofactor evidence="1 10">
        <name>[4Fe-4S] cluster</name>
        <dbReference type="ChEBI" id="CHEBI:49883"/>
    </cofactor>
</comment>
<comment type="caution">
    <text evidence="10">Lacks conserved residue(s) required for the propagation of feature annotation.</text>
</comment>
<feature type="region of interest" description="Fe-S binding site B" evidence="10">
    <location>
        <begin position="247"/>
        <end position="261"/>
    </location>
</feature>
<keyword evidence="6 10" id="KW-0479">Metal-binding</keyword>
<feature type="region of interest" description="Fe-S binding site A" evidence="10">
    <location>
        <begin position="210"/>
        <end position="226"/>
    </location>
</feature>
<keyword evidence="9 10" id="KW-0496">Mitochondrion</keyword>
<dbReference type="HAMAP" id="MF_03115">
    <property type="entry name" value="Anamorsin"/>
    <property type="match status" value="1"/>
</dbReference>
<evidence type="ECO:0000313" key="13">
    <source>
        <dbReference type="EMBL" id="CAB3231025.1"/>
    </source>
</evidence>
<dbReference type="PANTHER" id="PTHR13273">
    <property type="entry name" value="ANAMORSIN"/>
    <property type="match status" value="1"/>
</dbReference>
<dbReference type="Gene3D" id="3.40.50.150">
    <property type="entry name" value="Vaccinia Virus protein VP39"/>
    <property type="match status" value="1"/>
</dbReference>
<dbReference type="InterPro" id="IPR046408">
    <property type="entry name" value="CIAPIN1"/>
</dbReference>
<protein>
    <recommendedName>
        <fullName evidence="10">Anamorsin homolog</fullName>
    </recommendedName>
    <alternativeName>
        <fullName evidence="10">Fe-S cluster assembly protein DRE2 homolog</fullName>
    </alternativeName>
</protein>
<evidence type="ECO:0000256" key="9">
    <source>
        <dbReference type="ARBA" id="ARBA00023128"/>
    </source>
</evidence>
<keyword evidence="5 10" id="KW-0001">2Fe-2S</keyword>
<name>A0A6F9D978_9ASCI</name>
<dbReference type="Pfam" id="PF05093">
    <property type="entry name" value="CIAPIN1"/>
    <property type="match status" value="1"/>
</dbReference>
<evidence type="ECO:0000256" key="3">
    <source>
        <dbReference type="ARBA" id="ARBA00022485"/>
    </source>
</evidence>
<comment type="domain">
    <text evidence="10">The twin Cx2C motifs are involved in the recognition by the mitochondrial MIA40-ERV1 disulfide relay system. The formation of 2 disulfide bonds in the Cx2C motifs through dithiol/disulfide exchange reactions effectively traps the protein in the mitochondrial intermembrane space.</text>
</comment>
<dbReference type="GO" id="GO:0005758">
    <property type="term" value="C:mitochondrial intermembrane space"/>
    <property type="evidence" value="ECO:0007669"/>
    <property type="project" value="UniProtKB-SubCell"/>
</dbReference>
<comment type="cofactor">
    <cofactor evidence="10">
        <name>[2Fe-2S] cluster</name>
        <dbReference type="ChEBI" id="CHEBI:190135"/>
    </cofactor>
</comment>
<feature type="short sequence motif" description="Cx2C motif 1" evidence="10">
    <location>
        <begin position="247"/>
        <end position="250"/>
    </location>
</feature>
<evidence type="ECO:0000256" key="4">
    <source>
        <dbReference type="ARBA" id="ARBA00022490"/>
    </source>
</evidence>
<comment type="domain">
    <text evidence="10">The N-terminal domain has structural similarity with S-adenosyl-L-methionine-dependent methyltransferases, but does not bind S-adenosyl-L-methionine. It is required for correct assembly of the 2 Fe-S clusters.</text>
</comment>
<dbReference type="CDD" id="cd02440">
    <property type="entry name" value="AdoMet_MTases"/>
    <property type="match status" value="1"/>
</dbReference>
<dbReference type="InterPro" id="IPR049011">
    <property type="entry name" value="Anamorsin_N_metazoan"/>
</dbReference>
<evidence type="ECO:0000259" key="12">
    <source>
        <dbReference type="Pfam" id="PF20922"/>
    </source>
</evidence>
<dbReference type="AlphaFoldDB" id="A0A6F9D978"/>